<dbReference type="PANTHER" id="PTHR30352:SF5">
    <property type="entry name" value="PYRUVATE FORMATE-LYASE 1-ACTIVATING ENZYME"/>
    <property type="match status" value="1"/>
</dbReference>
<dbReference type="SFLD" id="SFLDS00029">
    <property type="entry name" value="Radical_SAM"/>
    <property type="match status" value="1"/>
</dbReference>
<dbReference type="GO" id="GO:0051539">
    <property type="term" value="F:4 iron, 4 sulfur cluster binding"/>
    <property type="evidence" value="ECO:0007669"/>
    <property type="project" value="UniProtKB-KW"/>
</dbReference>
<proteinExistence type="predicted"/>
<evidence type="ECO:0000256" key="5">
    <source>
        <dbReference type="ARBA" id="ARBA00023004"/>
    </source>
</evidence>
<dbReference type="InterPro" id="IPR007197">
    <property type="entry name" value="rSAM"/>
</dbReference>
<dbReference type="SFLD" id="SFLDG01101">
    <property type="entry name" value="Uncharacterised_Radical_SAM_Su"/>
    <property type="match status" value="1"/>
</dbReference>
<evidence type="ECO:0000313" key="10">
    <source>
        <dbReference type="Proteomes" id="UP000029003"/>
    </source>
</evidence>
<dbReference type="InterPro" id="IPR058240">
    <property type="entry name" value="rSAM_sf"/>
</dbReference>
<dbReference type="Proteomes" id="UP000029003">
    <property type="component" value="Unassembled WGS sequence"/>
</dbReference>
<dbReference type="GO" id="GO:0003824">
    <property type="term" value="F:catalytic activity"/>
    <property type="evidence" value="ECO:0007669"/>
    <property type="project" value="InterPro"/>
</dbReference>
<dbReference type="InterPro" id="IPR013785">
    <property type="entry name" value="Aldolase_TIM"/>
</dbReference>
<dbReference type="PROSITE" id="PS51918">
    <property type="entry name" value="RADICAL_SAM"/>
    <property type="match status" value="1"/>
</dbReference>
<dbReference type="InterPro" id="IPR027596">
    <property type="entry name" value="AmmeMemoSam_rS"/>
</dbReference>
<dbReference type="InterPro" id="IPR034457">
    <property type="entry name" value="Organic_radical-activating"/>
</dbReference>
<keyword evidence="4" id="KW-0479">Metal-binding</keyword>
<evidence type="ECO:0000256" key="2">
    <source>
        <dbReference type="ARBA" id="ARBA00022485"/>
    </source>
</evidence>
<evidence type="ECO:0000313" key="9">
    <source>
        <dbReference type="EMBL" id="KFJ04345.1"/>
    </source>
</evidence>
<evidence type="ECO:0000256" key="6">
    <source>
        <dbReference type="ARBA" id="ARBA00023014"/>
    </source>
</evidence>
<comment type="caution">
    <text evidence="9">The sequence shown here is derived from an EMBL/GenBank/DDBJ whole genome shotgun (WGS) entry which is preliminary data.</text>
</comment>
<accession>A0A087E994</accession>
<gene>
    <name evidence="9" type="ORF">THER5_1714</name>
</gene>
<reference evidence="9 10" key="1">
    <citation type="submission" date="2014-03" db="EMBL/GenBank/DDBJ databases">
        <title>Genomics of Bifidobacteria.</title>
        <authorList>
            <person name="Ventura M."/>
            <person name="Milani C."/>
            <person name="Lugli G.A."/>
        </authorList>
    </citation>
    <scope>NUCLEOTIDE SEQUENCE [LARGE SCALE GENOMIC DNA]</scope>
    <source>
        <strain evidence="9 10">LMG 21395</strain>
    </source>
</reference>
<dbReference type="NCBIfam" id="TIGR04337">
    <property type="entry name" value="AmmeMemoSam_rS"/>
    <property type="match status" value="1"/>
</dbReference>
<keyword evidence="5" id="KW-0408">Iron</keyword>
<dbReference type="CDD" id="cd01335">
    <property type="entry name" value="Radical_SAM"/>
    <property type="match status" value="1"/>
</dbReference>
<evidence type="ECO:0000256" key="3">
    <source>
        <dbReference type="ARBA" id="ARBA00022691"/>
    </source>
</evidence>
<dbReference type="Gene3D" id="3.20.20.70">
    <property type="entry name" value="Aldolase class I"/>
    <property type="match status" value="1"/>
</dbReference>
<keyword evidence="6" id="KW-0411">Iron-sulfur</keyword>
<dbReference type="PANTHER" id="PTHR30352">
    <property type="entry name" value="PYRUVATE FORMATE-LYASE-ACTIVATING ENZYME"/>
    <property type="match status" value="1"/>
</dbReference>
<dbReference type="SUPFAM" id="SSF102114">
    <property type="entry name" value="Radical SAM enzymes"/>
    <property type="match status" value="1"/>
</dbReference>
<dbReference type="AlphaFoldDB" id="A0A087E994"/>
<comment type="cofactor">
    <cofactor evidence="1">
        <name>[4Fe-4S] cluster</name>
        <dbReference type="ChEBI" id="CHEBI:49883"/>
    </cofactor>
</comment>
<protein>
    <submittedName>
        <fullName evidence="9">Radical SAM domain-containing protein</fullName>
    </submittedName>
</protein>
<evidence type="ECO:0000256" key="7">
    <source>
        <dbReference type="SAM" id="MobiDB-lite"/>
    </source>
</evidence>
<organism evidence="9 10">
    <name type="scientific">Bifidobacterium thermacidophilum subsp. thermacidophilum</name>
    <dbReference type="NCBI Taxonomy" id="79262"/>
    <lineage>
        <taxon>Bacteria</taxon>
        <taxon>Bacillati</taxon>
        <taxon>Actinomycetota</taxon>
        <taxon>Actinomycetes</taxon>
        <taxon>Bifidobacteriales</taxon>
        <taxon>Bifidobacteriaceae</taxon>
        <taxon>Bifidobacterium</taxon>
    </lineage>
</organism>
<evidence type="ECO:0000256" key="1">
    <source>
        <dbReference type="ARBA" id="ARBA00001966"/>
    </source>
</evidence>
<dbReference type="EMBL" id="JGZT01000002">
    <property type="protein sequence ID" value="KFJ04345.1"/>
    <property type="molecule type" value="Genomic_DNA"/>
</dbReference>
<feature type="region of interest" description="Disordered" evidence="7">
    <location>
        <begin position="1"/>
        <end position="64"/>
    </location>
</feature>
<dbReference type="RefSeq" id="WP_029577076.1">
    <property type="nucleotide sequence ID" value="NZ_JGZT01000002.1"/>
</dbReference>
<evidence type="ECO:0000259" key="8">
    <source>
        <dbReference type="PROSITE" id="PS51918"/>
    </source>
</evidence>
<feature type="domain" description="Radical SAM core" evidence="8">
    <location>
        <begin position="133"/>
        <end position="354"/>
    </location>
</feature>
<evidence type="ECO:0000256" key="4">
    <source>
        <dbReference type="ARBA" id="ARBA00022723"/>
    </source>
</evidence>
<keyword evidence="3" id="KW-0949">S-adenosyl-L-methionine</keyword>
<name>A0A087E994_9BIFI</name>
<keyword evidence="2" id="KW-0004">4Fe-4S</keyword>
<sequence length="424" mass="46849">MHERESQLSHGSTDAGQPLDQPHPDEVAASMRGGFQPTSPFPHTYEAPSPRPDGGREVTTGPVPGDPAIGRWQHRLEDGRVQCDLCPRGCKLRDGQRGFCFVRSNHNGVIMLDTYGRSSGFALDPVEKKPLNHWHPGTAILSFGTAGCNSGCRFCQNWDISRSRIWDTYAVDAQPDDIVYAAKGCGASSVAFTYNDSIVFAEYAIDTAHACRDHGIGTVAVTAGYMSACARPEFYRYMDAANIDLKGFTEDFYWHDTGTHLADVLATIDYAVNGTDTWVELTTLLIPGHNDDDGTLHAECAWLREHCGRDVPLHFSAFHPDYRMRDVPPTPKERLLHARRIALQEGLHYVYTGNVSDRDGGTTYCPSCGARLIERDWYDITGYRLTADGTCPDCGAIIPGVWDEHPGTLGGMHVPVDIRRYTGR</sequence>
<dbReference type="GO" id="GO:0046872">
    <property type="term" value="F:metal ion binding"/>
    <property type="evidence" value="ECO:0007669"/>
    <property type="project" value="UniProtKB-KW"/>
</dbReference>
<dbReference type="Pfam" id="PF04055">
    <property type="entry name" value="Radical_SAM"/>
    <property type="match status" value="1"/>
</dbReference>